<organism evidence="1 2">
    <name type="scientific">Batillaria attramentaria</name>
    <dbReference type="NCBI Taxonomy" id="370345"/>
    <lineage>
        <taxon>Eukaryota</taxon>
        <taxon>Metazoa</taxon>
        <taxon>Spiralia</taxon>
        <taxon>Lophotrochozoa</taxon>
        <taxon>Mollusca</taxon>
        <taxon>Gastropoda</taxon>
        <taxon>Caenogastropoda</taxon>
        <taxon>Sorbeoconcha</taxon>
        <taxon>Cerithioidea</taxon>
        <taxon>Batillariidae</taxon>
        <taxon>Batillaria</taxon>
    </lineage>
</organism>
<accession>A0ABD0L1U3</accession>
<dbReference type="EMBL" id="JACVVK020000094">
    <property type="protein sequence ID" value="KAK7493357.1"/>
    <property type="molecule type" value="Genomic_DNA"/>
</dbReference>
<dbReference type="AlphaFoldDB" id="A0ABD0L1U3"/>
<comment type="caution">
    <text evidence="1">The sequence shown here is derived from an EMBL/GenBank/DDBJ whole genome shotgun (WGS) entry which is preliminary data.</text>
</comment>
<gene>
    <name evidence="1" type="ORF">BaRGS_00015483</name>
</gene>
<evidence type="ECO:0000313" key="2">
    <source>
        <dbReference type="Proteomes" id="UP001519460"/>
    </source>
</evidence>
<reference evidence="1 2" key="1">
    <citation type="journal article" date="2023" name="Sci. Data">
        <title>Genome assembly of the Korean intertidal mud-creeper Batillaria attramentaria.</title>
        <authorList>
            <person name="Patra A.K."/>
            <person name="Ho P.T."/>
            <person name="Jun S."/>
            <person name="Lee S.J."/>
            <person name="Kim Y."/>
            <person name="Won Y.J."/>
        </authorList>
    </citation>
    <scope>NUCLEOTIDE SEQUENCE [LARGE SCALE GENOMIC DNA]</scope>
    <source>
        <strain evidence="1">Wonlab-2016</strain>
    </source>
</reference>
<protein>
    <submittedName>
        <fullName evidence="1">Uncharacterized protein</fullName>
    </submittedName>
</protein>
<proteinExistence type="predicted"/>
<dbReference type="Proteomes" id="UP001519460">
    <property type="component" value="Unassembled WGS sequence"/>
</dbReference>
<evidence type="ECO:0000313" key="1">
    <source>
        <dbReference type="EMBL" id="KAK7493357.1"/>
    </source>
</evidence>
<keyword evidence="2" id="KW-1185">Reference proteome</keyword>
<name>A0ABD0L1U3_9CAEN</name>
<sequence length="116" mass="12529">MPDSALIRRAGLSDSQRQFSLMISTMCKTDWPVASALKLPSDAGKLRLSSVFANCQVSACARAIDACACFAPSMRTPLDEAAATSGKRWTEIENSLRLLATHAGRHKLRCPSLFTA</sequence>